<sequence length="507" mass="57583">MANLGRPKPTYLRQALKPTKMNCAANLDQHTLQVHTGVVLHQEAVHAAELPRATLPTQMYCKSTRSLSAVSVRKRKLDYKSRNFSNDSRFSDQSWVESVLLFPTWRERDKLCWIFQKPRVTPDILITVTDQPRRKERARLWVHPVNERRQQQGAYHNLVQELALDSERHQRYFRMTPGQMDEILNIIGPDITRQHTNFRQPIEARQRLAVTLRYLATGETFSSLAFSYRLGERTVSQAVLQTCDAIVCHLKTSQLPKPTADTWRATARRFQEKFDFPHCLGALDGKHVNVFAPANSGSQFFNYKRAFSIVLMALVDADFKILAVQIGDYGRCSDGGVFANSALGRGLQNKTLDLPAPEFIPGAEDLGELPYVFVADAAFPLKTNLMRPYPGHNLSHAKKTFNYRLSRARNTVEDAFGILSSRWRVLLSRIMLEPHKVDKVVMATCILHNYLTQPSHQTGTETDRHITELNSVPAMGGNRGSNAAYEVRDTFARYFNSPVGSIARITE</sequence>
<protein>
    <recommendedName>
        <fullName evidence="8">DDE Tnp4 domain-containing protein</fullName>
    </recommendedName>
</protein>
<dbReference type="GO" id="GO:0004518">
    <property type="term" value="F:nuclease activity"/>
    <property type="evidence" value="ECO:0007669"/>
    <property type="project" value="UniProtKB-KW"/>
</dbReference>
<evidence type="ECO:0000259" key="8">
    <source>
        <dbReference type="Pfam" id="PF13359"/>
    </source>
</evidence>
<evidence type="ECO:0000256" key="6">
    <source>
        <dbReference type="ARBA" id="ARBA00022801"/>
    </source>
</evidence>
<keyword evidence="5" id="KW-0479">Metal-binding</keyword>
<organism evidence="9 10">
    <name type="scientific">Coilia grayii</name>
    <name type="common">Gray's grenadier anchovy</name>
    <dbReference type="NCBI Taxonomy" id="363190"/>
    <lineage>
        <taxon>Eukaryota</taxon>
        <taxon>Metazoa</taxon>
        <taxon>Chordata</taxon>
        <taxon>Craniata</taxon>
        <taxon>Vertebrata</taxon>
        <taxon>Euteleostomi</taxon>
        <taxon>Actinopterygii</taxon>
        <taxon>Neopterygii</taxon>
        <taxon>Teleostei</taxon>
        <taxon>Clupei</taxon>
        <taxon>Clupeiformes</taxon>
        <taxon>Clupeoidei</taxon>
        <taxon>Engraulidae</taxon>
        <taxon>Coilinae</taxon>
        <taxon>Coilia</taxon>
    </lineage>
</organism>
<dbReference type="InterPro" id="IPR027806">
    <property type="entry name" value="HARBI1_dom"/>
</dbReference>
<comment type="similarity">
    <text evidence="3">Belongs to the HARBI1 family.</text>
</comment>
<dbReference type="GO" id="GO:0046872">
    <property type="term" value="F:metal ion binding"/>
    <property type="evidence" value="ECO:0007669"/>
    <property type="project" value="UniProtKB-KW"/>
</dbReference>
<evidence type="ECO:0000256" key="1">
    <source>
        <dbReference type="ARBA" id="ARBA00001968"/>
    </source>
</evidence>
<dbReference type="GO" id="GO:0016787">
    <property type="term" value="F:hydrolase activity"/>
    <property type="evidence" value="ECO:0007669"/>
    <property type="project" value="UniProtKB-KW"/>
</dbReference>
<evidence type="ECO:0000313" key="10">
    <source>
        <dbReference type="Proteomes" id="UP001591681"/>
    </source>
</evidence>
<feature type="domain" description="DDE Tnp4" evidence="8">
    <location>
        <begin position="283"/>
        <end position="449"/>
    </location>
</feature>
<keyword evidence="7" id="KW-0539">Nucleus</keyword>
<comment type="cofactor">
    <cofactor evidence="1">
        <name>a divalent metal cation</name>
        <dbReference type="ChEBI" id="CHEBI:60240"/>
    </cofactor>
</comment>
<evidence type="ECO:0000313" key="9">
    <source>
        <dbReference type="EMBL" id="KAL2098437.1"/>
    </source>
</evidence>
<dbReference type="EMBL" id="JBHFQA010000006">
    <property type="protein sequence ID" value="KAL2098437.1"/>
    <property type="molecule type" value="Genomic_DNA"/>
</dbReference>
<dbReference type="PANTHER" id="PTHR22930:SF269">
    <property type="entry name" value="NUCLEASE HARBI1-LIKE PROTEIN"/>
    <property type="match status" value="1"/>
</dbReference>
<dbReference type="Proteomes" id="UP001591681">
    <property type="component" value="Unassembled WGS sequence"/>
</dbReference>
<evidence type="ECO:0000256" key="3">
    <source>
        <dbReference type="ARBA" id="ARBA00006958"/>
    </source>
</evidence>
<reference evidence="9 10" key="1">
    <citation type="submission" date="2024-09" db="EMBL/GenBank/DDBJ databases">
        <title>A chromosome-level genome assembly of Gray's grenadier anchovy, Coilia grayii.</title>
        <authorList>
            <person name="Fu Z."/>
        </authorList>
    </citation>
    <scope>NUCLEOTIDE SEQUENCE [LARGE SCALE GENOMIC DNA]</scope>
    <source>
        <strain evidence="9">G4</strain>
        <tissue evidence="9">Muscle</tissue>
    </source>
</reference>
<keyword evidence="10" id="KW-1185">Reference proteome</keyword>
<comment type="caution">
    <text evidence="9">The sequence shown here is derived from an EMBL/GenBank/DDBJ whole genome shotgun (WGS) entry which is preliminary data.</text>
</comment>
<dbReference type="PANTHER" id="PTHR22930">
    <property type="match status" value="1"/>
</dbReference>
<dbReference type="InterPro" id="IPR045249">
    <property type="entry name" value="HARBI1-like"/>
</dbReference>
<keyword evidence="4" id="KW-0540">Nuclease</keyword>
<dbReference type="AlphaFoldDB" id="A0ABD1KGW5"/>
<evidence type="ECO:0000256" key="7">
    <source>
        <dbReference type="ARBA" id="ARBA00023242"/>
    </source>
</evidence>
<dbReference type="Pfam" id="PF13359">
    <property type="entry name" value="DDE_Tnp_4"/>
    <property type="match status" value="1"/>
</dbReference>
<keyword evidence="6" id="KW-0378">Hydrolase</keyword>
<accession>A0ABD1KGW5</accession>
<dbReference type="GO" id="GO:0005634">
    <property type="term" value="C:nucleus"/>
    <property type="evidence" value="ECO:0007669"/>
    <property type="project" value="UniProtKB-SubCell"/>
</dbReference>
<proteinExistence type="inferred from homology"/>
<evidence type="ECO:0000256" key="2">
    <source>
        <dbReference type="ARBA" id="ARBA00004123"/>
    </source>
</evidence>
<evidence type="ECO:0000256" key="4">
    <source>
        <dbReference type="ARBA" id="ARBA00022722"/>
    </source>
</evidence>
<gene>
    <name evidence="9" type="ORF">ACEWY4_007644</name>
</gene>
<comment type="subcellular location">
    <subcellularLocation>
        <location evidence="2">Nucleus</location>
    </subcellularLocation>
</comment>
<name>A0ABD1KGW5_9TELE</name>
<evidence type="ECO:0000256" key="5">
    <source>
        <dbReference type="ARBA" id="ARBA00022723"/>
    </source>
</evidence>